<evidence type="ECO:0000313" key="2">
    <source>
        <dbReference type="EMBL" id="QDU94932.1"/>
    </source>
</evidence>
<protein>
    <submittedName>
        <fullName evidence="2">Uncharacterized protein</fullName>
    </submittedName>
</protein>
<name>A0A518DSW7_9BACT</name>
<dbReference type="AlphaFoldDB" id="A0A518DSW7"/>
<dbReference type="OrthoDB" id="288935at2"/>
<dbReference type="Proteomes" id="UP000317648">
    <property type="component" value="Chromosome"/>
</dbReference>
<organism evidence="2 3">
    <name type="scientific">Lignipirellula cremea</name>
    <dbReference type="NCBI Taxonomy" id="2528010"/>
    <lineage>
        <taxon>Bacteria</taxon>
        <taxon>Pseudomonadati</taxon>
        <taxon>Planctomycetota</taxon>
        <taxon>Planctomycetia</taxon>
        <taxon>Pirellulales</taxon>
        <taxon>Pirellulaceae</taxon>
        <taxon>Lignipirellula</taxon>
    </lineage>
</organism>
<reference evidence="2 3" key="1">
    <citation type="submission" date="2019-02" db="EMBL/GenBank/DDBJ databases">
        <title>Deep-cultivation of Planctomycetes and their phenomic and genomic characterization uncovers novel biology.</title>
        <authorList>
            <person name="Wiegand S."/>
            <person name="Jogler M."/>
            <person name="Boedeker C."/>
            <person name="Pinto D."/>
            <person name="Vollmers J."/>
            <person name="Rivas-Marin E."/>
            <person name="Kohn T."/>
            <person name="Peeters S.H."/>
            <person name="Heuer A."/>
            <person name="Rast P."/>
            <person name="Oberbeckmann S."/>
            <person name="Bunk B."/>
            <person name="Jeske O."/>
            <person name="Meyerdierks A."/>
            <person name="Storesund J.E."/>
            <person name="Kallscheuer N."/>
            <person name="Luecker S."/>
            <person name="Lage O.M."/>
            <person name="Pohl T."/>
            <person name="Merkel B.J."/>
            <person name="Hornburger P."/>
            <person name="Mueller R.-W."/>
            <person name="Bruemmer F."/>
            <person name="Labrenz M."/>
            <person name="Spormann A.M."/>
            <person name="Op den Camp H."/>
            <person name="Overmann J."/>
            <person name="Amann R."/>
            <person name="Jetten M.S.M."/>
            <person name="Mascher T."/>
            <person name="Medema M.H."/>
            <person name="Devos D.P."/>
            <person name="Kaster A.-K."/>
            <person name="Ovreas L."/>
            <person name="Rohde M."/>
            <person name="Galperin M.Y."/>
            <person name="Jogler C."/>
        </authorList>
    </citation>
    <scope>NUCLEOTIDE SEQUENCE [LARGE SCALE GENOMIC DNA]</scope>
    <source>
        <strain evidence="2 3">Pla85_3_4</strain>
    </source>
</reference>
<dbReference type="KEGG" id="lcre:Pla8534_27400"/>
<dbReference type="RefSeq" id="WP_145053722.1">
    <property type="nucleotide sequence ID" value="NZ_CP036433.1"/>
</dbReference>
<proteinExistence type="predicted"/>
<keyword evidence="1" id="KW-0732">Signal</keyword>
<gene>
    <name evidence="2" type="ORF">Pla8534_27400</name>
</gene>
<evidence type="ECO:0000313" key="3">
    <source>
        <dbReference type="Proteomes" id="UP000317648"/>
    </source>
</evidence>
<evidence type="ECO:0000256" key="1">
    <source>
        <dbReference type="SAM" id="SignalP"/>
    </source>
</evidence>
<accession>A0A518DSW7</accession>
<feature type="signal peptide" evidence="1">
    <location>
        <begin position="1"/>
        <end position="23"/>
    </location>
</feature>
<feature type="chain" id="PRO_5021927243" evidence="1">
    <location>
        <begin position="24"/>
        <end position="290"/>
    </location>
</feature>
<sequence length="290" mass="31670" precursor="true">MTRVLRNMLGCSLLALSPAFLLADEPLPTSAAPANRIEFTSPRTFAAPPLTPGEHLPTPQHDAIVNPTSRSQVDARSSADLGERFERFDTRVDAQVQPVQFHLVPGPPTPILNSRPLNPYLPEPPGISSLPSDEPSVLNGHGFKPIGQVSAVIASSPGDYPTDFAAAAFDAMPTYMHSLGMQRDWSEVAFTWEAPAVWHTPLYFEEAMLERHGQTAGPVLQPIISGAHFFSRFPIMPYLTALDRPTASIYTLGHYRPGSHAPLVRESIPLKVWPTLVQAGVVSGFYFLFP</sequence>
<dbReference type="EMBL" id="CP036433">
    <property type="protein sequence ID" value="QDU94932.1"/>
    <property type="molecule type" value="Genomic_DNA"/>
</dbReference>
<keyword evidence="3" id="KW-1185">Reference proteome</keyword>